<dbReference type="InterPro" id="IPR002912">
    <property type="entry name" value="ACT_dom"/>
</dbReference>
<gene>
    <name evidence="2" type="ORF">Q6348_02615</name>
</gene>
<name>A0ABT9D6S6_9CELL</name>
<protein>
    <submittedName>
        <fullName evidence="2">ACT domain-containing protein</fullName>
    </submittedName>
</protein>
<dbReference type="Gene3D" id="3.30.70.260">
    <property type="match status" value="1"/>
</dbReference>
<comment type="caution">
    <text evidence="2">The sequence shown here is derived from an EMBL/GenBank/DDBJ whole genome shotgun (WGS) entry which is preliminary data.</text>
</comment>
<sequence>MTADEHWVALVRGADRPGTLTALTSVFSSRGVSFDSLSTGSVDAGSGTIAVTFCASERRRTQLLRTVARLAEVRDVQVRRADDPLVRAAAVVELPEGVRPPQVSGVLWAAGSGAGGAALAEGSLAAVRSAVSAALAAGATTTATVVLGL</sequence>
<dbReference type="SUPFAM" id="SSF55021">
    <property type="entry name" value="ACT-like"/>
    <property type="match status" value="1"/>
</dbReference>
<dbReference type="PROSITE" id="PS51671">
    <property type="entry name" value="ACT"/>
    <property type="match status" value="1"/>
</dbReference>
<feature type="domain" description="ACT" evidence="1">
    <location>
        <begin position="8"/>
        <end position="81"/>
    </location>
</feature>
<accession>A0ABT9D6S6</accession>
<dbReference type="Pfam" id="PF01842">
    <property type="entry name" value="ACT"/>
    <property type="match status" value="1"/>
</dbReference>
<proteinExistence type="predicted"/>
<organism evidence="2 3">
    <name type="scientific">Actinotalea lenta</name>
    <dbReference type="NCBI Taxonomy" id="3064654"/>
    <lineage>
        <taxon>Bacteria</taxon>
        <taxon>Bacillati</taxon>
        <taxon>Actinomycetota</taxon>
        <taxon>Actinomycetes</taxon>
        <taxon>Micrococcales</taxon>
        <taxon>Cellulomonadaceae</taxon>
        <taxon>Actinotalea</taxon>
    </lineage>
</organism>
<dbReference type="Proteomes" id="UP001232536">
    <property type="component" value="Unassembled WGS sequence"/>
</dbReference>
<evidence type="ECO:0000313" key="3">
    <source>
        <dbReference type="Proteomes" id="UP001232536"/>
    </source>
</evidence>
<keyword evidence="3" id="KW-1185">Reference proteome</keyword>
<evidence type="ECO:0000259" key="1">
    <source>
        <dbReference type="PROSITE" id="PS51671"/>
    </source>
</evidence>
<evidence type="ECO:0000313" key="2">
    <source>
        <dbReference type="EMBL" id="MDO8106086.1"/>
    </source>
</evidence>
<dbReference type="EMBL" id="JAUQYP010000001">
    <property type="protein sequence ID" value="MDO8106086.1"/>
    <property type="molecule type" value="Genomic_DNA"/>
</dbReference>
<reference evidence="2 3" key="1">
    <citation type="submission" date="2023-07" db="EMBL/GenBank/DDBJ databases">
        <title>Description of novel actinomycetes strains, isolated from tidal flat sediment.</title>
        <authorList>
            <person name="Lu C."/>
        </authorList>
    </citation>
    <scope>NUCLEOTIDE SEQUENCE [LARGE SCALE GENOMIC DNA]</scope>
    <source>
        <strain evidence="2 3">SYSU T00b441</strain>
    </source>
</reference>
<dbReference type="RefSeq" id="WP_304599779.1">
    <property type="nucleotide sequence ID" value="NZ_JAUQYO010000002.1"/>
</dbReference>
<dbReference type="InterPro" id="IPR045865">
    <property type="entry name" value="ACT-like_dom_sf"/>
</dbReference>